<evidence type="ECO:0000256" key="2">
    <source>
        <dbReference type="SAM" id="Coils"/>
    </source>
</evidence>
<feature type="compositionally biased region" description="Low complexity" evidence="3">
    <location>
        <begin position="1422"/>
        <end position="1441"/>
    </location>
</feature>
<dbReference type="PANTHER" id="PTHR12296">
    <property type="entry name" value="DENN DOMAIN-CONTAINING PROTEIN 4"/>
    <property type="match status" value="1"/>
</dbReference>
<dbReference type="WBParaSite" id="MCU_007366-RA">
    <property type="protein sequence ID" value="MCU_007366-RA"/>
    <property type="gene ID" value="MCU_007366"/>
</dbReference>
<evidence type="ECO:0000259" key="4">
    <source>
        <dbReference type="PROSITE" id="PS50211"/>
    </source>
</evidence>
<feature type="domain" description="UDENN" evidence="4">
    <location>
        <begin position="230"/>
        <end position="710"/>
    </location>
</feature>
<dbReference type="Pfam" id="PF03456">
    <property type="entry name" value="uDENN"/>
    <property type="match status" value="1"/>
</dbReference>
<feature type="compositionally biased region" description="Polar residues" evidence="3">
    <location>
        <begin position="1143"/>
        <end position="1155"/>
    </location>
</feature>
<dbReference type="GO" id="GO:0031410">
    <property type="term" value="C:cytoplasmic vesicle"/>
    <property type="evidence" value="ECO:0007669"/>
    <property type="project" value="TreeGrafter"/>
</dbReference>
<dbReference type="InterPro" id="IPR023341">
    <property type="entry name" value="MABP"/>
</dbReference>
<feature type="coiled-coil region" evidence="2">
    <location>
        <begin position="590"/>
        <end position="617"/>
    </location>
</feature>
<feature type="region of interest" description="Disordered" evidence="3">
    <location>
        <begin position="1411"/>
        <end position="1441"/>
    </location>
</feature>
<sequence>MREMSLKSNSPDLLAEYFAVCGLPEEPTPYDVSEIIRNGEEIVLSESKCLDFSRYSTPIVDIQLINLSQKEHPPDGYQLITETVDGSAECSLQSRAGEDLCICYRRGYDKPPIGDIGLVDTNQRLKANSSNITHTVGSRPAVLMKKRFLPNSNMYFSYSRLPKNYGVDQLALTDICVILKNKGEVCPLGYKELPQKLVCPSLSADMHICYKKSFVKRYIATYQPEVLMWYHVCPGRSQPQTTSILDGHQITAPLPTDDALAEPIFNSVDIATLANFCLPWGAAIESWSVEQNPPRSVFFTFVVTNAAYQKFHGSALTFYEPYDVSRLDRDRCYRLDVDPELALLNKDGTAAEDDLFTPEELVRIEHRQGVFAASRVGDRVLGVTKTICLVSRFDFNDAFRPFLAFLESCCFGPKARPIPLERYLAFMLQEIPFPDLCCPYVLVDLDGYHMRLQIPFENYMSSPSGEPYANLLHRIGSELCLQLIVQLLTEQKLLFISVMPDFLVNTIQQLITLIHPLHWVLVYIPLIHMRCIHVIQSPSPYLIGVDSRFFEFFCLPSDDDITVIDLDTRLFRPAINNRFTDAKCLPKGPYKRLKSALVENEKQLEEIAKKIREDEKLGVKSEEKYTNHICLVGTKVRRACFSFMAELLQDYREFLLPVTSKGRELLFDSEEYVKHAPERNCQPFYKALVETQLWADFVRDLNCISERTPELESFDNCIAQLKQLRLGRHRQRGFAVDDDCSQVSSGSGGDGSISDGRVNRSHSALSVLTNGAGGSTNSPRGSIGGAQDDASLNGGLIGLGNGRLFNSEYSKVVDPPDGVLEMDPLCIDLPMNQFTWTGNAHFPEAINSALLDQLCSRIAQRTVAHTVEPINMHNPSTTSLLSGDFVDSMGTCADSRGTPTNTQEFYPPAKHLPPPLSFVPGNGVPEALGIAKLNSLLKRTQQETTDCLVNATRRRDLGGYLWAELLLSEVYSLWFLLLPAFIASLQQRYSDSATGPVCLEACYFLFHVVKMFLRLWDSVLQPVDQAYVRVLIALLYEYGTSDQGVIQFWSSRPLNAASYAMANQLHRDLGYKLTTSGDPETGTRAISTSHLSEGSLDSANVPFEGCRSFVPQTTLSAPDRNTKLVENEPSDSGIVVSVGCDDSTVSNQLGESTGGDSHPQPPDLNGVAGDSKPSQTPTTTTTKKGWKSFAQASMRKLASFTVEYQNPIVFTLDQNAQLIDTSQPHKTPLPTRSRSACEAVEAGARPIGYWSLFGHPGNSTRLPRNMRPWAVATEAADTVPSNSAVGGSRDSFERNQAGNAVVAVVDPEVQSTQMTASPSWLQRLQRHLPATMSPAPPRLPGTGESLRGSLASFDEALSLTGSVGTTVQPFDSQISAIAYQPPSWHAIAGQLAVGSVGDRVCLANPLVMRCPPTLASPRRRASAQSTWRRSRSSSLATSTGRLHVQSNATIVSSSVIGSESEMDGGGGGGGSGSLKHSPSASSPVLNSYSDDAPVRATSPYKPHARSESPQSSKPPLPSSSFKSTGQSASPPSARVQELRIIFTTCTPCPACCRPVYDEEIMAEWTPTGDPVTVSCPACRQAISPKLTVRTIAVLEAPVQGNSSSKRSASPAPPTNRPTLSHGLIEYSLPFLSPLLLRRQLESVLSASTSSLDCMATEALSSASLLLHKQRTVLLWNLVYHFHRAGLPTHLLDAFAAWLMDAQAEARRLGGGRRVFFGGSLTVARALSEVTLSPDLPVCVVARWDAFPRKGGAANKTGSSFSPMLYRLWVNQSSNNASTTIGGCSMSPSTSVADLAAPSKDEDRTECALHEIVQMAGDALTFENVRAAVSALQSLNPSVDESHEPFSMYRELLMLYSRIHGTSLDNFNKFDSAYVRYLREEMVQLTASQQHRSNRNKDLPSSTVMACRCIFRNLALT</sequence>
<keyword evidence="1" id="KW-0344">Guanine-nucleotide releasing factor</keyword>
<accession>A0A5K3FDV6</accession>
<feature type="region of interest" description="Disordered" evidence="3">
    <location>
        <begin position="1599"/>
        <end position="1618"/>
    </location>
</feature>
<dbReference type="GO" id="GO:0005085">
    <property type="term" value="F:guanyl-nucleotide exchange factor activity"/>
    <property type="evidence" value="ECO:0007669"/>
    <property type="project" value="UniProtKB-KW"/>
</dbReference>
<feature type="region of interest" description="Disordered" evidence="3">
    <location>
        <begin position="1119"/>
        <end position="1186"/>
    </location>
</feature>
<dbReference type="SMART" id="SM00801">
    <property type="entry name" value="dDENN"/>
    <property type="match status" value="1"/>
</dbReference>
<feature type="region of interest" description="Disordered" evidence="3">
    <location>
        <begin position="767"/>
        <end position="787"/>
    </location>
</feature>
<name>A0A5K3FDV6_MESCO</name>
<dbReference type="PANTHER" id="PTHR12296:SF30">
    <property type="entry name" value="DENN DOMAIN-CONTAINING PROTEIN CRAG"/>
    <property type="match status" value="1"/>
</dbReference>
<evidence type="ECO:0000256" key="3">
    <source>
        <dbReference type="SAM" id="MobiDB-lite"/>
    </source>
</evidence>
<dbReference type="SMART" id="SM00799">
    <property type="entry name" value="DENN"/>
    <property type="match status" value="1"/>
</dbReference>
<feature type="compositionally biased region" description="Polar residues" evidence="3">
    <location>
        <begin position="767"/>
        <end position="780"/>
    </location>
</feature>
<dbReference type="GO" id="GO:0032483">
    <property type="term" value="P:regulation of Rab protein signal transduction"/>
    <property type="evidence" value="ECO:0007669"/>
    <property type="project" value="TreeGrafter"/>
</dbReference>
<evidence type="ECO:0000313" key="6">
    <source>
        <dbReference type="WBParaSite" id="MCU_007366-RA"/>
    </source>
</evidence>
<reference evidence="6" key="1">
    <citation type="submission" date="2019-11" db="UniProtKB">
        <authorList>
            <consortium name="WormBaseParasite"/>
        </authorList>
    </citation>
    <scope>IDENTIFICATION</scope>
</reference>
<dbReference type="Gene3D" id="2.100.10.50">
    <property type="match status" value="1"/>
</dbReference>
<proteinExistence type="predicted"/>
<dbReference type="InterPro" id="IPR005112">
    <property type="entry name" value="dDENN_dom"/>
</dbReference>
<feature type="compositionally biased region" description="Polar residues" evidence="3">
    <location>
        <begin position="1474"/>
        <end position="1489"/>
    </location>
</feature>
<dbReference type="InterPro" id="IPR001194">
    <property type="entry name" value="cDENN_dom"/>
</dbReference>
<evidence type="ECO:0000256" key="1">
    <source>
        <dbReference type="ARBA" id="ARBA00022658"/>
    </source>
</evidence>
<protein>
    <submittedName>
        <fullName evidence="6">UDENN domain-containing protein</fullName>
    </submittedName>
</protein>
<feature type="region of interest" description="Disordered" evidence="3">
    <location>
        <begin position="1457"/>
        <end position="1532"/>
    </location>
</feature>
<feature type="domain" description="MABP" evidence="5">
    <location>
        <begin position="56"/>
        <end position="214"/>
    </location>
</feature>
<keyword evidence="2" id="KW-0175">Coiled coil</keyword>
<dbReference type="InterPro" id="IPR005113">
    <property type="entry name" value="uDENN_dom"/>
</dbReference>
<dbReference type="InterPro" id="IPR037516">
    <property type="entry name" value="Tripartite_DENN"/>
</dbReference>
<feature type="compositionally biased region" description="Gly residues" evidence="3">
    <location>
        <begin position="1463"/>
        <end position="1472"/>
    </location>
</feature>
<dbReference type="Gene3D" id="3.40.50.11500">
    <property type="match status" value="1"/>
</dbReference>
<evidence type="ECO:0000259" key="5">
    <source>
        <dbReference type="PROSITE" id="PS51498"/>
    </source>
</evidence>
<dbReference type="Pfam" id="PF02141">
    <property type="entry name" value="DENN"/>
    <property type="match status" value="1"/>
</dbReference>
<dbReference type="PROSITE" id="PS51498">
    <property type="entry name" value="MABP"/>
    <property type="match status" value="1"/>
</dbReference>
<dbReference type="InterPro" id="IPR043153">
    <property type="entry name" value="DENN_C"/>
</dbReference>
<dbReference type="PROSITE" id="PS50211">
    <property type="entry name" value="DENN"/>
    <property type="match status" value="1"/>
</dbReference>
<dbReference type="InterPro" id="IPR051696">
    <property type="entry name" value="DENN_Domain_GEFs"/>
</dbReference>
<organism evidence="6">
    <name type="scientific">Mesocestoides corti</name>
    <name type="common">Flatworm</name>
    <dbReference type="NCBI Taxonomy" id="53468"/>
    <lineage>
        <taxon>Eukaryota</taxon>
        <taxon>Metazoa</taxon>
        <taxon>Spiralia</taxon>
        <taxon>Lophotrochozoa</taxon>
        <taxon>Platyhelminthes</taxon>
        <taxon>Cestoda</taxon>
        <taxon>Eucestoda</taxon>
        <taxon>Cyclophyllidea</taxon>
        <taxon>Mesocestoididae</taxon>
        <taxon>Mesocestoides</taxon>
    </lineage>
</organism>